<comment type="similarity">
    <text evidence="1 5 6 7">Belongs to the histidinol dehydrogenase family.</text>
</comment>
<dbReference type="PANTHER" id="PTHR21256">
    <property type="entry name" value="HISTIDINOL DEHYDROGENASE HDH"/>
    <property type="match status" value="1"/>
</dbReference>
<keyword evidence="8" id="KW-0472">Membrane</keyword>
<feature type="binding site" evidence="5">
    <location>
        <position position="415"/>
    </location>
    <ligand>
        <name>substrate</name>
    </ligand>
</feature>
<dbReference type="InterPro" id="IPR022695">
    <property type="entry name" value="Histidinol_DH_monofunct"/>
</dbReference>
<evidence type="ECO:0000256" key="7">
    <source>
        <dbReference type="RuleBase" id="RU004175"/>
    </source>
</evidence>
<dbReference type="SUPFAM" id="SSF53720">
    <property type="entry name" value="ALDH-like"/>
    <property type="match status" value="1"/>
</dbReference>
<protein>
    <recommendedName>
        <fullName evidence="5">Histidinol dehydrogenase</fullName>
        <shortName evidence="5">HDH</shortName>
        <ecNumber evidence="5">1.1.1.23</ecNumber>
    </recommendedName>
</protein>
<keyword evidence="10" id="KW-1185">Reference proteome</keyword>
<feature type="transmembrane region" description="Helical" evidence="8">
    <location>
        <begin position="121"/>
        <end position="141"/>
    </location>
</feature>
<dbReference type="RefSeq" id="WP_379790301.1">
    <property type="nucleotide sequence ID" value="NZ_JBHSQB010000004.1"/>
</dbReference>
<organism evidence="9 10">
    <name type="scientific">Flavobacterium qiangtangense</name>
    <dbReference type="NCBI Taxonomy" id="1442595"/>
    <lineage>
        <taxon>Bacteria</taxon>
        <taxon>Pseudomonadati</taxon>
        <taxon>Bacteroidota</taxon>
        <taxon>Flavobacteriia</taxon>
        <taxon>Flavobacteriales</taxon>
        <taxon>Flavobacteriaceae</taxon>
        <taxon>Flavobacterium</taxon>
    </lineage>
</organism>
<feature type="binding site" evidence="5">
    <location>
        <position position="124"/>
    </location>
    <ligand>
        <name>NAD(+)</name>
        <dbReference type="ChEBI" id="CHEBI:57540"/>
    </ligand>
</feature>
<evidence type="ECO:0000256" key="5">
    <source>
        <dbReference type="HAMAP-Rule" id="MF_01024"/>
    </source>
</evidence>
<comment type="caution">
    <text evidence="9">The sequence shown here is derived from an EMBL/GenBank/DDBJ whole genome shotgun (WGS) entry which is preliminary data.</text>
</comment>
<keyword evidence="8" id="KW-0812">Transmembrane</keyword>
<dbReference type="CDD" id="cd06572">
    <property type="entry name" value="Histidinol_dh"/>
    <property type="match status" value="1"/>
</dbReference>
<dbReference type="NCBIfam" id="TIGR00069">
    <property type="entry name" value="hisD"/>
    <property type="match status" value="1"/>
</dbReference>
<keyword evidence="5" id="KW-0028">Amino-acid biosynthesis</keyword>
<feature type="binding site" evidence="5">
    <location>
        <position position="258"/>
    </location>
    <ligand>
        <name>substrate</name>
    </ligand>
</feature>
<accession>A0ABW1PLJ3</accession>
<keyword evidence="4 5" id="KW-0560">Oxidoreductase</keyword>
<gene>
    <name evidence="5 9" type="primary">hisD</name>
    <name evidence="9" type="ORF">ACFPVY_03230</name>
</gene>
<dbReference type="PROSITE" id="PS00611">
    <property type="entry name" value="HISOL_DEHYDROGENASE"/>
    <property type="match status" value="1"/>
</dbReference>
<dbReference type="PANTHER" id="PTHR21256:SF2">
    <property type="entry name" value="HISTIDINE BIOSYNTHESIS TRIFUNCTIONAL PROTEIN"/>
    <property type="match status" value="1"/>
</dbReference>
<comment type="catalytic activity">
    <reaction evidence="5">
        <text>L-histidinol + 2 NAD(+) + H2O = L-histidine + 2 NADH + 3 H(+)</text>
        <dbReference type="Rhea" id="RHEA:20641"/>
        <dbReference type="ChEBI" id="CHEBI:15377"/>
        <dbReference type="ChEBI" id="CHEBI:15378"/>
        <dbReference type="ChEBI" id="CHEBI:57540"/>
        <dbReference type="ChEBI" id="CHEBI:57595"/>
        <dbReference type="ChEBI" id="CHEBI:57699"/>
        <dbReference type="ChEBI" id="CHEBI:57945"/>
        <dbReference type="EC" id="1.1.1.23"/>
    </reaction>
</comment>
<feature type="active site" description="Proton acceptor" evidence="5">
    <location>
        <position position="323"/>
    </location>
</feature>
<feature type="binding site" evidence="5">
    <location>
        <position position="410"/>
    </location>
    <ligand>
        <name>substrate</name>
    </ligand>
</feature>
<feature type="binding site" evidence="5">
    <location>
        <position position="255"/>
    </location>
    <ligand>
        <name>substrate</name>
    </ligand>
</feature>
<evidence type="ECO:0000313" key="9">
    <source>
        <dbReference type="EMBL" id="MFC6095647.1"/>
    </source>
</evidence>
<evidence type="ECO:0000256" key="2">
    <source>
        <dbReference type="ARBA" id="ARBA00022723"/>
    </source>
</evidence>
<comment type="cofactor">
    <cofactor evidence="5">
        <name>Zn(2+)</name>
        <dbReference type="ChEBI" id="CHEBI:29105"/>
    </cofactor>
    <text evidence="5">Binds 1 zinc ion per subunit.</text>
</comment>
<evidence type="ECO:0000256" key="6">
    <source>
        <dbReference type="PIRNR" id="PIRNR000099"/>
    </source>
</evidence>
<dbReference type="EMBL" id="JBHSQB010000004">
    <property type="protein sequence ID" value="MFC6095647.1"/>
    <property type="molecule type" value="Genomic_DNA"/>
</dbReference>
<comment type="pathway">
    <text evidence="5">Amino-acid biosynthesis; L-histidine biosynthesis; L-histidine from 5-phospho-alpha-D-ribose 1-diphosphate: step 9/9.</text>
</comment>
<evidence type="ECO:0000313" key="10">
    <source>
        <dbReference type="Proteomes" id="UP001596287"/>
    </source>
</evidence>
<proteinExistence type="inferred from homology"/>
<keyword evidence="3 5" id="KW-0862">Zinc</keyword>
<dbReference type="InterPro" id="IPR001692">
    <property type="entry name" value="Histidinol_DH_CS"/>
</dbReference>
<keyword evidence="8" id="KW-1133">Transmembrane helix</keyword>
<dbReference type="GO" id="GO:0004399">
    <property type="term" value="F:histidinol dehydrogenase activity"/>
    <property type="evidence" value="ECO:0007669"/>
    <property type="project" value="UniProtKB-EC"/>
</dbReference>
<keyword evidence="5" id="KW-0520">NAD</keyword>
<dbReference type="PIRSF" id="PIRSF000099">
    <property type="entry name" value="Histidinol_dh"/>
    <property type="match status" value="1"/>
</dbReference>
<feature type="binding site" evidence="5">
    <location>
        <position position="415"/>
    </location>
    <ligand>
        <name>Zn(2+)</name>
        <dbReference type="ChEBI" id="CHEBI:29105"/>
    </ligand>
</feature>
<name>A0ABW1PLJ3_9FLAO</name>
<keyword evidence="2 5" id="KW-0479">Metal-binding</keyword>
<feature type="binding site" evidence="5">
    <location>
        <position position="356"/>
    </location>
    <ligand>
        <name>Zn(2+)</name>
        <dbReference type="ChEBI" id="CHEBI:29105"/>
    </ligand>
</feature>
<dbReference type="Gene3D" id="3.40.50.1980">
    <property type="entry name" value="Nitrogenase molybdenum iron protein domain"/>
    <property type="match status" value="2"/>
</dbReference>
<feature type="binding site" evidence="5">
    <location>
        <position position="323"/>
    </location>
    <ligand>
        <name>substrate</name>
    </ligand>
</feature>
<feature type="active site" description="Proton acceptor" evidence="5">
    <location>
        <position position="322"/>
    </location>
</feature>
<feature type="binding site" evidence="5">
    <location>
        <position position="255"/>
    </location>
    <ligand>
        <name>Zn(2+)</name>
        <dbReference type="ChEBI" id="CHEBI:29105"/>
    </ligand>
</feature>
<feature type="binding site" evidence="5">
    <location>
        <position position="356"/>
    </location>
    <ligand>
        <name>substrate</name>
    </ligand>
</feature>
<evidence type="ECO:0000256" key="1">
    <source>
        <dbReference type="ARBA" id="ARBA00010178"/>
    </source>
</evidence>
<comment type="function">
    <text evidence="5">Catalyzes the sequential NAD-dependent oxidations of L-histidinol to L-histidinaldehyde and then to L-histidine.</text>
</comment>
<feature type="binding site" evidence="5">
    <location>
        <position position="233"/>
    </location>
    <ligand>
        <name>substrate</name>
    </ligand>
</feature>
<evidence type="ECO:0000256" key="3">
    <source>
        <dbReference type="ARBA" id="ARBA00022833"/>
    </source>
</evidence>
<dbReference type="Gene3D" id="1.20.5.1300">
    <property type="match status" value="1"/>
</dbReference>
<feature type="binding site" evidence="5">
    <location>
        <position position="258"/>
    </location>
    <ligand>
        <name>Zn(2+)</name>
        <dbReference type="ChEBI" id="CHEBI:29105"/>
    </ligand>
</feature>
<evidence type="ECO:0000256" key="4">
    <source>
        <dbReference type="ARBA" id="ARBA00023002"/>
    </source>
</evidence>
<dbReference type="InterPro" id="IPR012131">
    <property type="entry name" value="Hstdl_DH"/>
</dbReference>
<dbReference type="HAMAP" id="MF_01024">
    <property type="entry name" value="HisD"/>
    <property type="match status" value="1"/>
</dbReference>
<feature type="binding site" evidence="5">
    <location>
        <position position="186"/>
    </location>
    <ligand>
        <name>NAD(+)</name>
        <dbReference type="ChEBI" id="CHEBI:57540"/>
    </ligand>
</feature>
<dbReference type="Pfam" id="PF00815">
    <property type="entry name" value="Histidinol_dh"/>
    <property type="match status" value="1"/>
</dbReference>
<evidence type="ECO:0000256" key="8">
    <source>
        <dbReference type="SAM" id="Phobius"/>
    </source>
</evidence>
<sequence>MKSIKNPDKRTWTDLVKRPTNFYEDIEQTVASIFKEIQAKSDVAVSKYSNLFDGVNLKSFEVSKEEIAEAIDQIPSELKSAISLAKSNIERFHEAQKTEKIEVETTKGVFCWKEKRAIQKIGLYIPGGSAPLFSTVLMLAIPAKIAGCQEITLCSPPDKSGKINPAILYAASLCGVTKILKIGGIQAIAAMTFGTETIEKVYKIFGPGNQFVTVAKQFATKFGVAIDMPAGPSELLVFADESANPSFVAADLLSQAEHGSDSQVILVSTSQQIIDTVSVEIKKQIKVLPRLEIAQKAIANSKLILVQTDEIALELINEYAPEHFIICAKNENFFINGIQNAGSVFIGNYAPESAGDYASGTNHTLPTNGFAKNYEGVNLDSFLKSMTFQKITSEGIQNIGKAIEIMAEAEGLQAHKNAVTLRLNELQNATK</sequence>
<dbReference type="EC" id="1.1.1.23" evidence="5"/>
<dbReference type="InterPro" id="IPR016161">
    <property type="entry name" value="Ald_DH/histidinol_DH"/>
</dbReference>
<dbReference type="PRINTS" id="PR00083">
    <property type="entry name" value="HOLDHDRGNASE"/>
</dbReference>
<reference evidence="10" key="1">
    <citation type="journal article" date="2019" name="Int. J. Syst. Evol. Microbiol.">
        <title>The Global Catalogue of Microorganisms (GCM) 10K type strain sequencing project: providing services to taxonomists for standard genome sequencing and annotation.</title>
        <authorList>
            <consortium name="The Broad Institute Genomics Platform"/>
            <consortium name="The Broad Institute Genome Sequencing Center for Infectious Disease"/>
            <person name="Wu L."/>
            <person name="Ma J."/>
        </authorList>
    </citation>
    <scope>NUCLEOTIDE SEQUENCE [LARGE SCALE GENOMIC DNA]</scope>
    <source>
        <strain evidence="10">CCUG 49679</strain>
    </source>
</reference>
<dbReference type="Proteomes" id="UP001596287">
    <property type="component" value="Unassembled WGS sequence"/>
</dbReference>
<feature type="binding site" evidence="5">
    <location>
        <position position="209"/>
    </location>
    <ligand>
        <name>NAD(+)</name>
        <dbReference type="ChEBI" id="CHEBI:57540"/>
    </ligand>
</feature>
<keyword evidence="5" id="KW-0368">Histidine biosynthesis</keyword>